<comment type="caution">
    <text evidence="1">The sequence shown here is derived from an EMBL/GenBank/DDBJ whole genome shotgun (WGS) entry which is preliminary data.</text>
</comment>
<evidence type="ECO:0000313" key="1">
    <source>
        <dbReference type="EMBL" id="KAK3319336.1"/>
    </source>
</evidence>
<accession>A0AAE0M4Q8</accession>
<reference evidence="1" key="2">
    <citation type="submission" date="2023-06" db="EMBL/GenBank/DDBJ databases">
        <authorList>
            <consortium name="Lawrence Berkeley National Laboratory"/>
            <person name="Haridas S."/>
            <person name="Hensen N."/>
            <person name="Bonometti L."/>
            <person name="Westerberg I."/>
            <person name="Brannstrom I.O."/>
            <person name="Guillou S."/>
            <person name="Cros-Aarteil S."/>
            <person name="Calhoun S."/>
            <person name="Kuo A."/>
            <person name="Mondo S."/>
            <person name="Pangilinan J."/>
            <person name="Riley R."/>
            <person name="Labutti K."/>
            <person name="Andreopoulos B."/>
            <person name="Lipzen A."/>
            <person name="Chen C."/>
            <person name="Yanf M."/>
            <person name="Daum C."/>
            <person name="Ng V."/>
            <person name="Clum A."/>
            <person name="Steindorff A."/>
            <person name="Ohm R."/>
            <person name="Martin F."/>
            <person name="Silar P."/>
            <person name="Natvig D."/>
            <person name="Lalanne C."/>
            <person name="Gautier V."/>
            <person name="Ament-Velasquez S.L."/>
            <person name="Kruys A."/>
            <person name="Hutchinson M.I."/>
            <person name="Powell A.J."/>
            <person name="Barry K."/>
            <person name="Miller A.N."/>
            <person name="Grigoriev I.V."/>
            <person name="Debuchy R."/>
            <person name="Gladieux P."/>
            <person name="Thoren M.H."/>
            <person name="Johannesson H."/>
        </authorList>
    </citation>
    <scope>NUCLEOTIDE SEQUENCE</scope>
    <source>
        <strain evidence="1">CBS 118394</strain>
    </source>
</reference>
<sequence>MTEFLCLPSLIHAPQASGFCSTPSLSDSRWTTMGNPRAWRSSQRNATTMDLVASNLYGVATCSISCVLSLALPNTPSSAVPCASTSNLHLGNFYHGLCACLPGWEKVWTASQNASWPEHTSPSVEPIHGQFGAGSRHGGVYSPPRAWLPPSRLHVHCDGVKARD</sequence>
<gene>
    <name evidence="1" type="ORF">B0H66DRAFT_267095</name>
</gene>
<dbReference type="EMBL" id="JAUEDM010000004">
    <property type="protein sequence ID" value="KAK3319336.1"/>
    <property type="molecule type" value="Genomic_DNA"/>
</dbReference>
<keyword evidence="2" id="KW-1185">Reference proteome</keyword>
<dbReference type="AlphaFoldDB" id="A0AAE0M4Q8"/>
<protein>
    <submittedName>
        <fullName evidence="1">Uncharacterized protein</fullName>
    </submittedName>
</protein>
<organism evidence="1 2">
    <name type="scientific">Apodospora peruviana</name>
    <dbReference type="NCBI Taxonomy" id="516989"/>
    <lineage>
        <taxon>Eukaryota</taxon>
        <taxon>Fungi</taxon>
        <taxon>Dikarya</taxon>
        <taxon>Ascomycota</taxon>
        <taxon>Pezizomycotina</taxon>
        <taxon>Sordariomycetes</taxon>
        <taxon>Sordariomycetidae</taxon>
        <taxon>Sordariales</taxon>
        <taxon>Lasiosphaeriaceae</taxon>
        <taxon>Apodospora</taxon>
    </lineage>
</organism>
<proteinExistence type="predicted"/>
<evidence type="ECO:0000313" key="2">
    <source>
        <dbReference type="Proteomes" id="UP001283341"/>
    </source>
</evidence>
<dbReference type="Proteomes" id="UP001283341">
    <property type="component" value="Unassembled WGS sequence"/>
</dbReference>
<reference evidence="1" key="1">
    <citation type="journal article" date="2023" name="Mol. Phylogenet. Evol.">
        <title>Genome-scale phylogeny and comparative genomics of the fungal order Sordariales.</title>
        <authorList>
            <person name="Hensen N."/>
            <person name="Bonometti L."/>
            <person name="Westerberg I."/>
            <person name="Brannstrom I.O."/>
            <person name="Guillou S."/>
            <person name="Cros-Aarteil S."/>
            <person name="Calhoun S."/>
            <person name="Haridas S."/>
            <person name="Kuo A."/>
            <person name="Mondo S."/>
            <person name="Pangilinan J."/>
            <person name="Riley R."/>
            <person name="LaButti K."/>
            <person name="Andreopoulos B."/>
            <person name="Lipzen A."/>
            <person name="Chen C."/>
            <person name="Yan M."/>
            <person name="Daum C."/>
            <person name="Ng V."/>
            <person name="Clum A."/>
            <person name="Steindorff A."/>
            <person name="Ohm R.A."/>
            <person name="Martin F."/>
            <person name="Silar P."/>
            <person name="Natvig D.O."/>
            <person name="Lalanne C."/>
            <person name="Gautier V."/>
            <person name="Ament-Velasquez S.L."/>
            <person name="Kruys A."/>
            <person name="Hutchinson M.I."/>
            <person name="Powell A.J."/>
            <person name="Barry K."/>
            <person name="Miller A.N."/>
            <person name="Grigoriev I.V."/>
            <person name="Debuchy R."/>
            <person name="Gladieux P."/>
            <person name="Hiltunen Thoren M."/>
            <person name="Johannesson H."/>
        </authorList>
    </citation>
    <scope>NUCLEOTIDE SEQUENCE</scope>
    <source>
        <strain evidence="1">CBS 118394</strain>
    </source>
</reference>
<name>A0AAE0M4Q8_9PEZI</name>